<feature type="region of interest" description="Disordered" evidence="1">
    <location>
        <begin position="1"/>
        <end position="24"/>
    </location>
</feature>
<dbReference type="Gene3D" id="3.40.91.30">
    <property type="match status" value="1"/>
</dbReference>
<dbReference type="GO" id="GO:0005829">
    <property type="term" value="C:cytosol"/>
    <property type="evidence" value="ECO:0007669"/>
    <property type="project" value="TreeGrafter"/>
</dbReference>
<dbReference type="GO" id="GO:0003677">
    <property type="term" value="F:DNA binding"/>
    <property type="evidence" value="ECO:0007669"/>
    <property type="project" value="InterPro"/>
</dbReference>
<dbReference type="PANTHER" id="PTHR47396:SF1">
    <property type="entry name" value="ATP-DEPENDENT HELICASE IRC3-RELATED"/>
    <property type="match status" value="1"/>
</dbReference>
<dbReference type="PANTHER" id="PTHR47396">
    <property type="entry name" value="TYPE I RESTRICTION ENZYME ECOKI R PROTEIN"/>
    <property type="match status" value="1"/>
</dbReference>
<dbReference type="RefSeq" id="WP_212535288.1">
    <property type="nucleotide sequence ID" value="NZ_JAGTUU010000001.1"/>
</dbReference>
<evidence type="ECO:0000259" key="2">
    <source>
        <dbReference type="SMART" id="SM00487"/>
    </source>
</evidence>
<organism evidence="3 4">
    <name type="scientific">Thetidibacter halocola</name>
    <dbReference type="NCBI Taxonomy" id="2827239"/>
    <lineage>
        <taxon>Bacteria</taxon>
        <taxon>Pseudomonadati</taxon>
        <taxon>Pseudomonadota</taxon>
        <taxon>Alphaproteobacteria</taxon>
        <taxon>Rhodobacterales</taxon>
        <taxon>Roseobacteraceae</taxon>
        <taxon>Thetidibacter</taxon>
    </lineage>
</organism>
<dbReference type="InterPro" id="IPR006935">
    <property type="entry name" value="Helicase/UvrB_N"/>
</dbReference>
<name>A0A8J8B750_9RHOB</name>
<reference evidence="3" key="1">
    <citation type="submission" date="2021-04" db="EMBL/GenBank/DDBJ databases">
        <authorList>
            <person name="Yoon J."/>
        </authorList>
    </citation>
    <scope>NUCLEOTIDE SEQUENCE</scope>
    <source>
        <strain evidence="3">KMU-90</strain>
    </source>
</reference>
<evidence type="ECO:0000313" key="4">
    <source>
        <dbReference type="Proteomes" id="UP000681356"/>
    </source>
</evidence>
<keyword evidence="3" id="KW-0347">Helicase</keyword>
<evidence type="ECO:0000256" key="1">
    <source>
        <dbReference type="SAM" id="MobiDB-lite"/>
    </source>
</evidence>
<sequence length="1181" mass="132706">MSVAAEQDAPQPIPEDQPVIINSPFREPQVHWKVEKAKPPYKAEGRRRASYFYRVPEHSGRGRRDRNQAELFESQAGEEVELEIVNAIRGRVKDWRAGIHSGGVAYDGASPVTRELLELWRGDQRMQRLFFAQIEAAETIIFLVEAKDAYRKGVPEIPRDEPGLEAKAAGIRAFIRYACKMATGSGKTTVMGMLAAWSILNRVASPRDDRFSDTVLIVCPNVTIRERLQELDPALGDISLYRTRQLVPPHRMEELRRGEVMIANWHRLAKKETNTVNGDSAKVVKTGEPVEVVKNAGKANESVETKYFESDPAWFKRIRRELGSGKGRSPHWLIFNDEAHHAYRRGDAASEESLDEDKDLARKNAREATIWVEALDRINKLAGGGRRRGINLCVDLSATPFYIQGSGNEVGKPFPWIVSDFSLLDAIESGLVKIPQLPARDVSGAEEAAYFNIWRWVQAKAKEDGLGTNITPEIVMNYASAPINLLAQEWYQRFSEWEQQSKQQQKHPVPPVFIVVCRDTAVAKEVHGWMANGNDSYGVAPSWFRNAPGQEVTVRIDSKVMEDIEDGGSKDETKRLRFILDTVGKPTWPGGRIPEDWSELVRKHNDKVASDDNDGSLKWIDERIPPGRDVRCIVSVAMLAEGWDANTVTHIVGLRPFGSQLLCEQVVGRALRRKSYALNEETQMFAEETAKVFGVPFELIPFKVKPAGPQPPQPDPNHIFSVPEKVDYEITFPIVSGYHQTGQFDVHLDWSKVSKVTIDPMKVPQTVELTPLTSPDGSLAVFGPGERPVLSLKDWRARFRDQQVAFRLAREVCARWQADNGAEAVPVQQLFPKVAFASKRFLDEKLDLKGDSLPRDLLLVGEYMQAAISSLLEAIKKGSRTGEREVAVIPTGAAGRGSTLNVDFHTTKPIYPVNLCHLNAMVADTEKWEQSAAFLLDSHPGVRRWVKNDRLGFTVPYRHRGVVSRYVPDFIVVTDKDLNVIIEIKGRVNDDADAKAKAAERWVEAVNHTGGHGTWHYILVDDPGKVGLAINGLTSQKWDLEQQSANLPLFNDDQLSNELNGTLLQHFGDMPNMVEIGRILFERARHEHRDFFQLEHIESAAKAASCEGIQGLSVVSALTDYDRPLLRMKLFPVSAPTSTADLADLFKMMAAWKQGRVTESEWRNWANSIEIRWELREGLVQ</sequence>
<keyword evidence="3" id="KW-0067">ATP-binding</keyword>
<dbReference type="GO" id="GO:0016787">
    <property type="term" value="F:hydrolase activity"/>
    <property type="evidence" value="ECO:0007669"/>
    <property type="project" value="InterPro"/>
</dbReference>
<dbReference type="InterPro" id="IPR027417">
    <property type="entry name" value="P-loop_NTPase"/>
</dbReference>
<proteinExistence type="predicted"/>
<dbReference type="Pfam" id="PF04851">
    <property type="entry name" value="ResIII"/>
    <property type="match status" value="1"/>
</dbReference>
<dbReference type="SMART" id="SM00487">
    <property type="entry name" value="DEXDc"/>
    <property type="match status" value="1"/>
</dbReference>
<dbReference type="SUPFAM" id="SSF52540">
    <property type="entry name" value="P-loop containing nucleoside triphosphate hydrolases"/>
    <property type="match status" value="2"/>
</dbReference>
<feature type="domain" description="Helicase ATP-binding" evidence="2">
    <location>
        <begin position="125"/>
        <end position="430"/>
    </location>
</feature>
<accession>A0A8J8B750</accession>
<keyword evidence="4" id="KW-1185">Reference proteome</keyword>
<dbReference type="NCBIfam" id="NF046055">
    <property type="entry name" value="restr_BPTD_3080"/>
    <property type="match status" value="1"/>
</dbReference>
<keyword evidence="3" id="KW-0378">Hydrolase</keyword>
<dbReference type="EMBL" id="JAGTUU010000001">
    <property type="protein sequence ID" value="MBS0123349.1"/>
    <property type="molecule type" value="Genomic_DNA"/>
</dbReference>
<gene>
    <name evidence="3" type="ORF">KB874_04330</name>
</gene>
<dbReference type="GO" id="GO:0004386">
    <property type="term" value="F:helicase activity"/>
    <property type="evidence" value="ECO:0007669"/>
    <property type="project" value="UniProtKB-KW"/>
</dbReference>
<dbReference type="GO" id="GO:0005524">
    <property type="term" value="F:ATP binding"/>
    <property type="evidence" value="ECO:0007669"/>
    <property type="project" value="InterPro"/>
</dbReference>
<keyword evidence="3" id="KW-0547">Nucleotide-binding</keyword>
<dbReference type="InterPro" id="IPR050742">
    <property type="entry name" value="Helicase_Restrict-Modif_Enz"/>
</dbReference>
<comment type="caution">
    <text evidence="3">The sequence shown here is derived from an EMBL/GenBank/DDBJ whole genome shotgun (WGS) entry which is preliminary data.</text>
</comment>
<dbReference type="AlphaFoldDB" id="A0A8J8B750"/>
<dbReference type="Gene3D" id="3.40.50.300">
    <property type="entry name" value="P-loop containing nucleotide triphosphate hydrolases"/>
    <property type="match status" value="1"/>
</dbReference>
<dbReference type="InterPro" id="IPR014001">
    <property type="entry name" value="Helicase_ATP-bd"/>
</dbReference>
<dbReference type="Proteomes" id="UP000681356">
    <property type="component" value="Unassembled WGS sequence"/>
</dbReference>
<protein>
    <submittedName>
        <fullName evidence="3">DEAD/DEAH box helicase family protein</fullName>
    </submittedName>
</protein>
<evidence type="ECO:0000313" key="3">
    <source>
        <dbReference type="EMBL" id="MBS0123349.1"/>
    </source>
</evidence>